<dbReference type="InterPro" id="IPR011004">
    <property type="entry name" value="Trimer_LpxA-like_sf"/>
</dbReference>
<evidence type="ECO:0000256" key="2">
    <source>
        <dbReference type="ARBA" id="ARBA00013414"/>
    </source>
</evidence>
<dbReference type="Proteomes" id="UP000750197">
    <property type="component" value="Unassembled WGS sequence"/>
</dbReference>
<evidence type="ECO:0000313" key="6">
    <source>
        <dbReference type="EMBL" id="MBX8644468.1"/>
    </source>
</evidence>
<gene>
    <name evidence="5" type="ORF">J9259_03625</name>
    <name evidence="6" type="ORF">KIY12_07090</name>
</gene>
<evidence type="ECO:0000313" key="7">
    <source>
        <dbReference type="Proteomes" id="UP000716004"/>
    </source>
</evidence>
<sequence length="367" mass="40154">MIKAVVLAGGEGTRLRPLTENIPKPLIPVAGRPCVEYALRSLVKGGFESIIVTTGYLSDKLIRRVSDGRHVGASVVYSFEPEPAGTAGAVKAVSSFLDSPVVIMSGDTLMDVDIAAIYRDHIRSGAAVTMAVTAVQDPSEFGVVEPDSDGFVRRFQEKPRREEAFSNLVNAGVYVINREVIDIIPSQTQYDFAKQLFPLLLQKGMKIKTHRIEGIWLDIGRPQDLHLANLAIVDAEGKVQELPGCTVSGKMIMLQRPVYGNDVEFRGRCYIGRDVKLEDRNTIINSCLYDGVHIGSETRIAESMLLEDSRVGKNCDIVETILSPNCRVGDNVRLEKSVIGEGVFIKANSSLIGANISPQPRAHRSEH</sequence>
<dbReference type="Gene3D" id="2.160.10.10">
    <property type="entry name" value="Hexapeptide repeat proteins"/>
    <property type="match status" value="1"/>
</dbReference>
<dbReference type="EMBL" id="JAHEAC010000065">
    <property type="protein sequence ID" value="MBX8644468.1"/>
    <property type="molecule type" value="Genomic_DNA"/>
</dbReference>
<dbReference type="Gene3D" id="3.90.550.10">
    <property type="entry name" value="Spore Coat Polysaccharide Biosynthesis Protein SpsA, Chain A"/>
    <property type="match status" value="1"/>
</dbReference>
<comment type="caution">
    <text evidence="5">The sequence shown here is derived from an EMBL/GenBank/DDBJ whole genome shotgun (WGS) entry which is preliminary data.</text>
</comment>
<protein>
    <recommendedName>
        <fullName evidence="2">Bifunctional protein GlmU</fullName>
    </recommendedName>
</protein>
<dbReference type="SUPFAM" id="SSF53448">
    <property type="entry name" value="Nucleotide-diphospho-sugar transferases"/>
    <property type="match status" value="1"/>
</dbReference>
<dbReference type="CDD" id="cd04181">
    <property type="entry name" value="NTP_transferase"/>
    <property type="match status" value="1"/>
</dbReference>
<evidence type="ECO:0000313" key="5">
    <source>
        <dbReference type="EMBL" id="MBX8631597.1"/>
    </source>
</evidence>
<dbReference type="InterPro" id="IPR029044">
    <property type="entry name" value="Nucleotide-diphossugar_trans"/>
</dbReference>
<dbReference type="InterPro" id="IPR005835">
    <property type="entry name" value="NTP_transferase_dom"/>
</dbReference>
<dbReference type="EMBL" id="JAGVSJ010000006">
    <property type="protein sequence ID" value="MBX8631597.1"/>
    <property type="molecule type" value="Genomic_DNA"/>
</dbReference>
<organism evidence="5 7">
    <name type="scientific">Candidatus Sysuiplasma superficiale</name>
    <dbReference type="NCBI Taxonomy" id="2823368"/>
    <lineage>
        <taxon>Archaea</taxon>
        <taxon>Methanobacteriati</taxon>
        <taxon>Thermoplasmatota</taxon>
        <taxon>Thermoplasmata</taxon>
        <taxon>Candidatus Sysuiplasmatales</taxon>
        <taxon>Candidatus Sysuiplasmataceae</taxon>
        <taxon>Candidatus Sysuiplasma</taxon>
    </lineage>
</organism>
<evidence type="ECO:0000259" key="4">
    <source>
        <dbReference type="Pfam" id="PF25087"/>
    </source>
</evidence>
<dbReference type="SUPFAM" id="SSF51161">
    <property type="entry name" value="Trimeric LpxA-like enzymes"/>
    <property type="match status" value="1"/>
</dbReference>
<evidence type="ECO:0000256" key="1">
    <source>
        <dbReference type="ARBA" id="ARBA00007274"/>
    </source>
</evidence>
<dbReference type="InterPro" id="IPR050486">
    <property type="entry name" value="Mannose-1P_guanyltransferase"/>
</dbReference>
<dbReference type="AlphaFoldDB" id="A0A8J7YIZ2"/>
<comment type="similarity">
    <text evidence="1">Belongs to the transferase hexapeptide repeat family.</text>
</comment>
<proteinExistence type="inferred from homology"/>
<name>A0A8J7YIZ2_9ARCH</name>
<feature type="domain" description="Nucleotidyl transferase" evidence="3">
    <location>
        <begin position="3"/>
        <end position="232"/>
    </location>
</feature>
<dbReference type="Pfam" id="PF25087">
    <property type="entry name" value="GMPPB_C"/>
    <property type="match status" value="1"/>
</dbReference>
<evidence type="ECO:0000259" key="3">
    <source>
        <dbReference type="Pfam" id="PF00483"/>
    </source>
</evidence>
<reference evidence="5" key="1">
    <citation type="submission" date="2021-04" db="EMBL/GenBank/DDBJ databases">
        <title>Genomic insights into ecological role and evolution of a novel Thermoplasmata order Candidatus Sysuiplasmatales.</title>
        <authorList>
            <person name="Yuan Y."/>
        </authorList>
    </citation>
    <scope>NUCLEOTIDE SEQUENCE</scope>
    <source>
        <strain evidence="6">TUT19-bin139</strain>
        <strain evidence="5">YP2-bin.285</strain>
    </source>
</reference>
<dbReference type="InterPro" id="IPR056729">
    <property type="entry name" value="GMPPB_C"/>
</dbReference>
<dbReference type="Pfam" id="PF00483">
    <property type="entry name" value="NTP_transferase"/>
    <property type="match status" value="1"/>
</dbReference>
<accession>A0A8J7YIZ2</accession>
<dbReference type="PANTHER" id="PTHR22572">
    <property type="entry name" value="SUGAR-1-PHOSPHATE GUANYL TRANSFERASE"/>
    <property type="match status" value="1"/>
</dbReference>
<dbReference type="Proteomes" id="UP000716004">
    <property type="component" value="Unassembled WGS sequence"/>
</dbReference>
<feature type="domain" description="Mannose-1-phosphate guanyltransferase C-terminal" evidence="4">
    <location>
        <begin position="266"/>
        <end position="359"/>
    </location>
</feature>